<dbReference type="InterPro" id="IPR020843">
    <property type="entry name" value="ER"/>
</dbReference>
<proteinExistence type="inferred from homology"/>
<comment type="caution">
    <text evidence="8">The sequence shown here is derived from an EMBL/GenBank/DDBJ whole genome shotgun (WGS) entry which is preliminary data.</text>
</comment>
<dbReference type="RefSeq" id="WP_136722354.1">
    <property type="nucleotide sequence ID" value="NZ_SUMC01000004.1"/>
</dbReference>
<dbReference type="Gene3D" id="3.90.180.10">
    <property type="entry name" value="Medium-chain alcohol dehydrogenases, catalytic domain"/>
    <property type="match status" value="1"/>
</dbReference>
<dbReference type="SMART" id="SM00829">
    <property type="entry name" value="PKS_ER"/>
    <property type="match status" value="1"/>
</dbReference>
<dbReference type="Pfam" id="PF00107">
    <property type="entry name" value="ADH_zinc_N"/>
    <property type="match status" value="1"/>
</dbReference>
<evidence type="ECO:0000259" key="7">
    <source>
        <dbReference type="SMART" id="SM00829"/>
    </source>
</evidence>
<evidence type="ECO:0000313" key="8">
    <source>
        <dbReference type="EMBL" id="TKA12320.1"/>
    </source>
</evidence>
<dbReference type="InterPro" id="IPR036291">
    <property type="entry name" value="NAD(P)-bd_dom_sf"/>
</dbReference>
<dbReference type="GO" id="GO:0046294">
    <property type="term" value="P:formaldehyde catabolic process"/>
    <property type="evidence" value="ECO:0007669"/>
    <property type="project" value="TreeGrafter"/>
</dbReference>
<dbReference type="InterPro" id="IPR002328">
    <property type="entry name" value="ADH_Zn_CS"/>
</dbReference>
<dbReference type="GO" id="GO:0051903">
    <property type="term" value="F:S-(hydroxymethyl)glutathione dehydrogenase [NAD(P)+] activity"/>
    <property type="evidence" value="ECO:0007669"/>
    <property type="project" value="TreeGrafter"/>
</dbReference>
<dbReference type="SUPFAM" id="SSF50129">
    <property type="entry name" value="GroES-like"/>
    <property type="match status" value="1"/>
</dbReference>
<dbReference type="SUPFAM" id="SSF51735">
    <property type="entry name" value="NAD(P)-binding Rossmann-fold domains"/>
    <property type="match status" value="1"/>
</dbReference>
<dbReference type="InterPro" id="IPR013149">
    <property type="entry name" value="ADH-like_C"/>
</dbReference>
<keyword evidence="3 6" id="KW-0862">Zinc</keyword>
<organism evidence="8 9">
    <name type="scientific">Actinacidiphila oryziradicis</name>
    <dbReference type="NCBI Taxonomy" id="2571141"/>
    <lineage>
        <taxon>Bacteria</taxon>
        <taxon>Bacillati</taxon>
        <taxon>Actinomycetota</taxon>
        <taxon>Actinomycetes</taxon>
        <taxon>Kitasatosporales</taxon>
        <taxon>Streptomycetaceae</taxon>
        <taxon>Actinacidiphila</taxon>
    </lineage>
</organism>
<dbReference type="GO" id="GO:0008270">
    <property type="term" value="F:zinc ion binding"/>
    <property type="evidence" value="ECO:0007669"/>
    <property type="project" value="InterPro"/>
</dbReference>
<evidence type="ECO:0000256" key="6">
    <source>
        <dbReference type="RuleBase" id="RU361277"/>
    </source>
</evidence>
<evidence type="ECO:0000256" key="1">
    <source>
        <dbReference type="ARBA" id="ARBA00008072"/>
    </source>
</evidence>
<keyword evidence="5" id="KW-0520">NAD</keyword>
<evidence type="ECO:0000256" key="4">
    <source>
        <dbReference type="ARBA" id="ARBA00023002"/>
    </source>
</evidence>
<dbReference type="Proteomes" id="UP000305778">
    <property type="component" value="Unassembled WGS sequence"/>
</dbReference>
<evidence type="ECO:0000256" key="3">
    <source>
        <dbReference type="ARBA" id="ARBA00022833"/>
    </source>
</evidence>
<dbReference type="PANTHER" id="PTHR43880:SF12">
    <property type="entry name" value="ALCOHOL DEHYDROGENASE CLASS-3"/>
    <property type="match status" value="1"/>
</dbReference>
<dbReference type="OrthoDB" id="334894at2"/>
<keyword evidence="9" id="KW-1185">Reference proteome</keyword>
<dbReference type="PROSITE" id="PS00059">
    <property type="entry name" value="ADH_ZINC"/>
    <property type="match status" value="1"/>
</dbReference>
<dbReference type="Gene3D" id="3.40.50.720">
    <property type="entry name" value="NAD(P)-binding Rossmann-like Domain"/>
    <property type="match status" value="1"/>
</dbReference>
<dbReference type="InterPro" id="IPR011032">
    <property type="entry name" value="GroES-like_sf"/>
</dbReference>
<comment type="cofactor">
    <cofactor evidence="6">
        <name>Zn(2+)</name>
        <dbReference type="ChEBI" id="CHEBI:29105"/>
    </cofactor>
</comment>
<gene>
    <name evidence="8" type="ORF">FCI23_05725</name>
</gene>
<dbReference type="AlphaFoldDB" id="A0A4U0SQD7"/>
<dbReference type="Pfam" id="PF08240">
    <property type="entry name" value="ADH_N"/>
    <property type="match status" value="1"/>
</dbReference>
<protein>
    <submittedName>
        <fullName evidence="8">NAD(P)-dependent alcohol dehydrogenase</fullName>
    </submittedName>
</protein>
<keyword evidence="4" id="KW-0560">Oxidoreductase</keyword>
<name>A0A4U0SQD7_9ACTN</name>
<sequence>MTTITAAVARVHKAPLSLEQLQLDDIRDNEVRVKMVATGVCHTDLIVRDGVYPTPLPAVLGHEGAGIVEAVGKAVTRVKAGDHVVMSAAYCTHCAECLAGQMAYCENLFTQDFGGRREDGSTALSAQDGTVVSSHFFGQSAFSTHANVVESSVIQVDPAAPLETLAPLGCGMQTGAGSVLNELRPPAGSAFAVSGAGAVGLAAIMAARVAGCTTIVAVDVHDSRLELAKELGATHTINGRNADVADELMRITGGRGVNNILDTTGIPGVLAPLVGALSIRGTLALVGAAAPGTEVPFEIGQSLVKGWTFKTIVQGSSVPQLFIPRLVELYEQGRFPLDKLIQHYKFDDINTAFADSASGVTVKPVVVF</sequence>
<dbReference type="CDD" id="cd08278">
    <property type="entry name" value="benzyl_alcohol_DH"/>
    <property type="match status" value="1"/>
</dbReference>
<dbReference type="GO" id="GO:0005829">
    <property type="term" value="C:cytosol"/>
    <property type="evidence" value="ECO:0007669"/>
    <property type="project" value="TreeGrafter"/>
</dbReference>
<evidence type="ECO:0000313" key="9">
    <source>
        <dbReference type="Proteomes" id="UP000305778"/>
    </source>
</evidence>
<accession>A0A4U0SQD7</accession>
<evidence type="ECO:0000256" key="2">
    <source>
        <dbReference type="ARBA" id="ARBA00022723"/>
    </source>
</evidence>
<reference evidence="8 9" key="1">
    <citation type="submission" date="2019-04" db="EMBL/GenBank/DDBJ databases">
        <title>Streptomyces oryziradicis sp. nov., a novel actinomycete isolated from rhizosphere soil of rice (Oryza sativa L.).</title>
        <authorList>
            <person name="Li C."/>
        </authorList>
    </citation>
    <scope>NUCLEOTIDE SEQUENCE [LARGE SCALE GENOMIC DNA]</scope>
    <source>
        <strain evidence="8 9">NEAU-C40</strain>
    </source>
</reference>
<feature type="domain" description="Enoyl reductase (ER)" evidence="7">
    <location>
        <begin position="16"/>
        <end position="367"/>
    </location>
</feature>
<evidence type="ECO:0000256" key="5">
    <source>
        <dbReference type="ARBA" id="ARBA00023027"/>
    </source>
</evidence>
<dbReference type="PANTHER" id="PTHR43880">
    <property type="entry name" value="ALCOHOL DEHYDROGENASE"/>
    <property type="match status" value="1"/>
</dbReference>
<keyword evidence="2 6" id="KW-0479">Metal-binding</keyword>
<comment type="similarity">
    <text evidence="1 6">Belongs to the zinc-containing alcohol dehydrogenase family.</text>
</comment>
<dbReference type="InterPro" id="IPR013154">
    <property type="entry name" value="ADH-like_N"/>
</dbReference>
<dbReference type="EMBL" id="SUMC01000004">
    <property type="protein sequence ID" value="TKA12320.1"/>
    <property type="molecule type" value="Genomic_DNA"/>
</dbReference>